<evidence type="ECO:0000256" key="1">
    <source>
        <dbReference type="SAM" id="Phobius"/>
    </source>
</evidence>
<dbReference type="Proteomes" id="UP001369736">
    <property type="component" value="Unassembled WGS sequence"/>
</dbReference>
<organism evidence="2 3">
    <name type="scientific">Actinomycetospora flava</name>
    <dbReference type="NCBI Taxonomy" id="3129232"/>
    <lineage>
        <taxon>Bacteria</taxon>
        <taxon>Bacillati</taxon>
        <taxon>Actinomycetota</taxon>
        <taxon>Actinomycetes</taxon>
        <taxon>Pseudonocardiales</taxon>
        <taxon>Pseudonocardiaceae</taxon>
        <taxon>Actinomycetospora</taxon>
    </lineage>
</organism>
<comment type="caution">
    <text evidence="2">The sequence shown here is derived from an EMBL/GenBank/DDBJ whole genome shotgun (WGS) entry which is preliminary data.</text>
</comment>
<dbReference type="EMBL" id="JBBEGM010000001">
    <property type="protein sequence ID" value="MEJ2860353.1"/>
    <property type="molecule type" value="Genomic_DNA"/>
</dbReference>
<proteinExistence type="predicted"/>
<keyword evidence="3" id="KW-1185">Reference proteome</keyword>
<evidence type="ECO:0000313" key="3">
    <source>
        <dbReference type="Proteomes" id="UP001369736"/>
    </source>
</evidence>
<feature type="transmembrane region" description="Helical" evidence="1">
    <location>
        <begin position="34"/>
        <end position="54"/>
    </location>
</feature>
<accession>A0ABU8M0K8</accession>
<evidence type="ECO:0000313" key="2">
    <source>
        <dbReference type="EMBL" id="MEJ2860353.1"/>
    </source>
</evidence>
<sequence length="87" mass="8894">MEPALHRVLSVLLVPLVLVGGLVASRGGAAERFWGLGTPLAVLAVGACVVAVGVRDLVRAQRSRNAANVAFAASTRPDSPFAPPPGR</sequence>
<gene>
    <name evidence="2" type="ORF">WCD58_04250</name>
</gene>
<name>A0ABU8M0K8_9PSEU</name>
<reference evidence="2 3" key="1">
    <citation type="submission" date="2024-03" db="EMBL/GenBank/DDBJ databases">
        <title>Actinomycetospora sp. OC33-EN07, a novel actinomycete isolated from wild orchid (Aerides multiflora).</title>
        <authorList>
            <person name="Suriyachadkun C."/>
        </authorList>
    </citation>
    <scope>NUCLEOTIDE SEQUENCE [LARGE SCALE GENOMIC DNA]</scope>
    <source>
        <strain evidence="2 3">OC33-EN07</strain>
    </source>
</reference>
<keyword evidence="1" id="KW-1133">Transmembrane helix</keyword>
<keyword evidence="1" id="KW-0812">Transmembrane</keyword>
<keyword evidence="1" id="KW-0472">Membrane</keyword>
<dbReference type="RefSeq" id="WP_337699809.1">
    <property type="nucleotide sequence ID" value="NZ_JBBEGM010000001.1"/>
</dbReference>
<protein>
    <submittedName>
        <fullName evidence="2">Uncharacterized protein</fullName>
    </submittedName>
</protein>